<protein>
    <submittedName>
        <fullName evidence="1">PBSX family phage terminase large subunit</fullName>
    </submittedName>
</protein>
<reference evidence="1" key="1">
    <citation type="submission" date="2020-10" db="EMBL/GenBank/DDBJ databases">
        <authorList>
            <person name="Gilroy R."/>
        </authorList>
    </citation>
    <scope>NUCLEOTIDE SEQUENCE</scope>
    <source>
        <strain evidence="1">CHK176-6737</strain>
    </source>
</reference>
<name>A0A9D1MVP2_9FIRM</name>
<accession>A0A9D1MVP2</accession>
<sequence>MNKPFQSFSPKQLAVLTWWCTPERAGRCNGIICDGAVRSGKTLCMSISFIAWAMHGFADTSFALCGKTVTSLRRNVVTPLLPVLRALGFACRDRLSRNMIEIQKDGRENRFYLFGGKDESSAALIQGITLGGVLFDEVALMPRSFVEQALARCSLGGAKFWFNCNPEHPHHWFYTEWICRRKQKKMLYIHFLMEDNPSLSGAVLARYKSLYSGAFYERFVEGKWVAADGLVYPMFREDVHVDRSVQERTFSAYYLSCDYGTVNPFSLGLWGKNGRTWYRIREYYHDARACGVQRTDEEYYRALKLLAGQLPITAVVVDPSAASFIELIRRKGEYRVLRAENDVLDGIRKVCSALQEKKILFSPACTDTIREFSLYRWDDSVKKDAPRKENDHAMDDIRYFVSTVVCRRAAPAYSLAVNRGGWSGANQKGDVL</sequence>
<evidence type="ECO:0000313" key="1">
    <source>
        <dbReference type="EMBL" id="HIU69750.1"/>
    </source>
</evidence>
<dbReference type="EMBL" id="DVNM01000042">
    <property type="protein sequence ID" value="HIU69750.1"/>
    <property type="molecule type" value="Genomic_DNA"/>
</dbReference>
<proteinExistence type="predicted"/>
<dbReference type="InterPro" id="IPR027417">
    <property type="entry name" value="P-loop_NTPase"/>
</dbReference>
<dbReference type="NCBIfam" id="TIGR01547">
    <property type="entry name" value="phage_term_2"/>
    <property type="match status" value="1"/>
</dbReference>
<dbReference type="AlphaFoldDB" id="A0A9D1MVP2"/>
<comment type="caution">
    <text evidence="1">The sequence shown here is derived from an EMBL/GenBank/DDBJ whole genome shotgun (WGS) entry which is preliminary data.</text>
</comment>
<dbReference type="Pfam" id="PF03237">
    <property type="entry name" value="Terminase_6N"/>
    <property type="match status" value="1"/>
</dbReference>
<evidence type="ECO:0000313" key="2">
    <source>
        <dbReference type="Proteomes" id="UP000824125"/>
    </source>
</evidence>
<dbReference type="InterPro" id="IPR006437">
    <property type="entry name" value="Phage_terminase_lsu"/>
</dbReference>
<reference evidence="1" key="2">
    <citation type="journal article" date="2021" name="PeerJ">
        <title>Extensive microbial diversity within the chicken gut microbiome revealed by metagenomics and culture.</title>
        <authorList>
            <person name="Gilroy R."/>
            <person name="Ravi A."/>
            <person name="Getino M."/>
            <person name="Pursley I."/>
            <person name="Horton D.L."/>
            <person name="Alikhan N.F."/>
            <person name="Baker D."/>
            <person name="Gharbi K."/>
            <person name="Hall N."/>
            <person name="Watson M."/>
            <person name="Adriaenssens E.M."/>
            <person name="Foster-Nyarko E."/>
            <person name="Jarju S."/>
            <person name="Secka A."/>
            <person name="Antonio M."/>
            <person name="Oren A."/>
            <person name="Chaudhuri R.R."/>
            <person name="La Ragione R."/>
            <person name="Hildebrand F."/>
            <person name="Pallen M.J."/>
        </authorList>
    </citation>
    <scope>NUCLEOTIDE SEQUENCE</scope>
    <source>
        <strain evidence="1">CHK176-6737</strain>
    </source>
</reference>
<dbReference type="Gene3D" id="3.40.50.300">
    <property type="entry name" value="P-loop containing nucleotide triphosphate hydrolases"/>
    <property type="match status" value="1"/>
</dbReference>
<dbReference type="Gene3D" id="3.30.420.280">
    <property type="match status" value="1"/>
</dbReference>
<gene>
    <name evidence="1" type="ORF">IAD23_07335</name>
</gene>
<dbReference type="Proteomes" id="UP000824125">
    <property type="component" value="Unassembled WGS sequence"/>
</dbReference>
<organism evidence="1 2">
    <name type="scientific">Candidatus Scybalenecus merdavium</name>
    <dbReference type="NCBI Taxonomy" id="2840939"/>
    <lineage>
        <taxon>Bacteria</taxon>
        <taxon>Bacillati</taxon>
        <taxon>Bacillota</taxon>
        <taxon>Clostridia</taxon>
        <taxon>Eubacteriales</taxon>
        <taxon>Oscillospiraceae</taxon>
        <taxon>Oscillospiraceae incertae sedis</taxon>
        <taxon>Candidatus Scybalenecus</taxon>
    </lineage>
</organism>